<keyword evidence="6" id="KW-0472">Membrane</keyword>
<dbReference type="SUPFAM" id="SSF48452">
    <property type="entry name" value="TPR-like"/>
    <property type="match status" value="2"/>
</dbReference>
<reference evidence="8 9" key="1">
    <citation type="submission" date="2014-06" db="EMBL/GenBank/DDBJ databases">
        <title>Evolutionary Origins and Diversification of the Mycorrhizal Mutualists.</title>
        <authorList>
            <consortium name="DOE Joint Genome Institute"/>
            <consortium name="Mycorrhizal Genomics Consortium"/>
            <person name="Kohler A."/>
            <person name="Kuo A."/>
            <person name="Nagy L.G."/>
            <person name="Floudas D."/>
            <person name="Copeland A."/>
            <person name="Barry K.W."/>
            <person name="Cichocki N."/>
            <person name="Veneault-Fourrey C."/>
            <person name="LaButti K."/>
            <person name="Lindquist E.A."/>
            <person name="Lipzen A."/>
            <person name="Lundell T."/>
            <person name="Morin E."/>
            <person name="Murat C."/>
            <person name="Riley R."/>
            <person name="Ohm R."/>
            <person name="Sun H."/>
            <person name="Tunlid A."/>
            <person name="Henrissat B."/>
            <person name="Grigoriev I.V."/>
            <person name="Hibbett D.S."/>
            <person name="Martin F."/>
        </authorList>
    </citation>
    <scope>NUCLEOTIDE SEQUENCE [LARGE SCALE GENOMIC DNA]</scope>
    <source>
        <strain evidence="8 9">SS14</strain>
    </source>
</reference>
<dbReference type="Pfam" id="PF01753">
    <property type="entry name" value="zf-MYND"/>
    <property type="match status" value="1"/>
</dbReference>
<dbReference type="PANTHER" id="PTHR45641:SF19">
    <property type="entry name" value="NEPHROCYSTIN-3"/>
    <property type="match status" value="1"/>
</dbReference>
<keyword evidence="2" id="KW-0677">Repeat</keyword>
<dbReference type="HOGENOM" id="CLU_725982_0_0_1"/>
<protein>
    <recommendedName>
        <fullName evidence="7">MYND-type domain-containing protein</fullName>
    </recommendedName>
</protein>
<dbReference type="Proteomes" id="UP000054279">
    <property type="component" value="Unassembled WGS sequence"/>
</dbReference>
<dbReference type="GO" id="GO:0008270">
    <property type="term" value="F:zinc ion binding"/>
    <property type="evidence" value="ECO:0007669"/>
    <property type="project" value="UniProtKB-KW"/>
</dbReference>
<evidence type="ECO:0000313" key="8">
    <source>
        <dbReference type="EMBL" id="KIJ37728.1"/>
    </source>
</evidence>
<feature type="domain" description="MYND-type" evidence="7">
    <location>
        <begin position="162"/>
        <end position="204"/>
    </location>
</feature>
<organism evidence="8 9">
    <name type="scientific">Sphaerobolus stellatus (strain SS14)</name>
    <dbReference type="NCBI Taxonomy" id="990650"/>
    <lineage>
        <taxon>Eukaryota</taxon>
        <taxon>Fungi</taxon>
        <taxon>Dikarya</taxon>
        <taxon>Basidiomycota</taxon>
        <taxon>Agaricomycotina</taxon>
        <taxon>Agaricomycetes</taxon>
        <taxon>Phallomycetidae</taxon>
        <taxon>Geastrales</taxon>
        <taxon>Sphaerobolaceae</taxon>
        <taxon>Sphaerobolus</taxon>
    </lineage>
</organism>
<dbReference type="SUPFAM" id="SSF144232">
    <property type="entry name" value="HIT/MYND zinc finger-like"/>
    <property type="match status" value="1"/>
</dbReference>
<keyword evidence="6" id="KW-1133">Transmembrane helix</keyword>
<proteinExistence type="predicted"/>
<name>A0A0C9U456_SPHS4</name>
<keyword evidence="9" id="KW-1185">Reference proteome</keyword>
<keyword evidence="4" id="KW-0802">TPR repeat</keyword>
<keyword evidence="3" id="KW-0863">Zinc-finger</keyword>
<dbReference type="InterPro" id="IPR019734">
    <property type="entry name" value="TPR_rpt"/>
</dbReference>
<keyword evidence="1" id="KW-0479">Metal-binding</keyword>
<dbReference type="Pfam" id="PF13424">
    <property type="entry name" value="TPR_12"/>
    <property type="match status" value="2"/>
</dbReference>
<feature type="transmembrane region" description="Helical" evidence="6">
    <location>
        <begin position="219"/>
        <end position="241"/>
    </location>
</feature>
<evidence type="ECO:0000256" key="2">
    <source>
        <dbReference type="ARBA" id="ARBA00022737"/>
    </source>
</evidence>
<keyword evidence="6" id="KW-0812">Transmembrane</keyword>
<dbReference type="InterPro" id="IPR002893">
    <property type="entry name" value="Znf_MYND"/>
</dbReference>
<evidence type="ECO:0000256" key="3">
    <source>
        <dbReference type="ARBA" id="ARBA00022771"/>
    </source>
</evidence>
<accession>A0A0C9U456</accession>
<evidence type="ECO:0000313" key="9">
    <source>
        <dbReference type="Proteomes" id="UP000054279"/>
    </source>
</evidence>
<dbReference type="SMART" id="SM00028">
    <property type="entry name" value="TPR"/>
    <property type="match status" value="2"/>
</dbReference>
<dbReference type="InterPro" id="IPR011990">
    <property type="entry name" value="TPR-like_helical_dom_sf"/>
</dbReference>
<dbReference type="AlphaFoldDB" id="A0A0C9U456"/>
<evidence type="ECO:0000256" key="1">
    <source>
        <dbReference type="ARBA" id="ARBA00022723"/>
    </source>
</evidence>
<dbReference type="OrthoDB" id="5231159at2759"/>
<keyword evidence="5" id="KW-0862">Zinc</keyword>
<gene>
    <name evidence="8" type="ORF">M422DRAFT_50305</name>
</gene>
<evidence type="ECO:0000256" key="6">
    <source>
        <dbReference type="SAM" id="Phobius"/>
    </source>
</evidence>
<evidence type="ECO:0000256" key="4">
    <source>
        <dbReference type="ARBA" id="ARBA00022803"/>
    </source>
</evidence>
<dbReference type="Gene3D" id="1.25.40.10">
    <property type="entry name" value="Tetratricopeptide repeat domain"/>
    <property type="match status" value="2"/>
</dbReference>
<evidence type="ECO:0000256" key="5">
    <source>
        <dbReference type="ARBA" id="ARBA00022833"/>
    </source>
</evidence>
<dbReference type="PANTHER" id="PTHR45641">
    <property type="entry name" value="TETRATRICOPEPTIDE REPEAT PROTEIN (AFU_ORTHOLOGUE AFUA_6G03870)"/>
    <property type="match status" value="1"/>
</dbReference>
<dbReference type="EMBL" id="KN837167">
    <property type="protein sequence ID" value="KIJ37728.1"/>
    <property type="molecule type" value="Genomic_DNA"/>
</dbReference>
<sequence length="381" mass="42347">MDLLLQDRPVSSSQTRHSLLMAFSMHTKSNPSANFALNAFGGIKLNSEAQRLTSRGQRAQAEVLQRRVLEMRERVNGPNAVETACTLNTLGEVLYRQSKYEEAESKLRRRTKIQNARAHDSIDAAVCRGNLAQVLEVGGNLTEAKDTRLFDKPNNVVCGHYYCNRSRFNTLRLKDLEACPGCQSIYYCSPECKNADSARHIPFCRNINSPSKVLKAYNIGFLNIVPIFLALLLSYLAIILWTTPQTAKSMDAYIQPDPSTPRITSHNQYPSSAALTPLNAVSDLNDEALMLTQRGQHVLAETHQKEALYIRELTYGPDALEKACTLNALGWTQIKQGKYDEAEGNFRRSMAIQNAKACSTLNAACQLSRGSDTIIGSKRTA</sequence>
<dbReference type="Gene3D" id="6.10.140.2220">
    <property type="match status" value="1"/>
</dbReference>
<evidence type="ECO:0000259" key="7">
    <source>
        <dbReference type="Pfam" id="PF01753"/>
    </source>
</evidence>